<accession>A0AAN7U5J2</accession>
<dbReference type="InterPro" id="IPR046541">
    <property type="entry name" value="DUF6606"/>
</dbReference>
<comment type="caution">
    <text evidence="3">The sequence shown here is derived from an EMBL/GenBank/DDBJ whole genome shotgun (WGS) entry which is preliminary data.</text>
</comment>
<evidence type="ECO:0000259" key="2">
    <source>
        <dbReference type="Pfam" id="PF20255"/>
    </source>
</evidence>
<organism evidence="3 4">
    <name type="scientific">Xylaria bambusicola</name>
    <dbReference type="NCBI Taxonomy" id="326684"/>
    <lineage>
        <taxon>Eukaryota</taxon>
        <taxon>Fungi</taxon>
        <taxon>Dikarya</taxon>
        <taxon>Ascomycota</taxon>
        <taxon>Pezizomycotina</taxon>
        <taxon>Sordariomycetes</taxon>
        <taxon>Xylariomycetidae</taxon>
        <taxon>Xylariales</taxon>
        <taxon>Xylariaceae</taxon>
        <taxon>Xylaria</taxon>
    </lineage>
</organism>
<dbReference type="Proteomes" id="UP001305414">
    <property type="component" value="Unassembled WGS sequence"/>
</dbReference>
<feature type="region of interest" description="Disordered" evidence="1">
    <location>
        <begin position="1"/>
        <end position="20"/>
    </location>
</feature>
<proteinExistence type="predicted"/>
<dbReference type="Pfam" id="PF20255">
    <property type="entry name" value="DUF6606"/>
    <property type="match status" value="1"/>
</dbReference>
<evidence type="ECO:0000313" key="4">
    <source>
        <dbReference type="Proteomes" id="UP001305414"/>
    </source>
</evidence>
<feature type="domain" description="DUF6606" evidence="2">
    <location>
        <begin position="27"/>
        <end position="95"/>
    </location>
</feature>
<evidence type="ECO:0000256" key="1">
    <source>
        <dbReference type="SAM" id="MobiDB-lite"/>
    </source>
</evidence>
<gene>
    <name evidence="3" type="ORF">RRF57_001481</name>
</gene>
<dbReference type="EMBL" id="JAWHQM010000002">
    <property type="protein sequence ID" value="KAK5625765.1"/>
    <property type="molecule type" value="Genomic_DNA"/>
</dbReference>
<dbReference type="AlphaFoldDB" id="A0AAN7U5J2"/>
<evidence type="ECO:0000313" key="3">
    <source>
        <dbReference type="EMBL" id="KAK5625765.1"/>
    </source>
</evidence>
<keyword evidence="4" id="KW-1185">Reference proteome</keyword>
<protein>
    <recommendedName>
        <fullName evidence="2">DUF6606 domain-containing protein</fullName>
    </recommendedName>
</protein>
<sequence length="107" mass="12174">MDTSSSTAIASEGGGEDKMPHSAMEYIINHVILPPQLPKQSDYRITHASWLINRALVAMKLFHSIWESDETRDTAPAEIQRAFEMLNNLTTHLQLHRGFELIQTEEI</sequence>
<reference evidence="3 4" key="1">
    <citation type="submission" date="2023-10" db="EMBL/GenBank/DDBJ databases">
        <title>Draft genome sequence of Xylaria bambusicola isolate GMP-LS, the root and basal stem rot pathogen of sugarcane in Indonesia.</title>
        <authorList>
            <person name="Selvaraj P."/>
            <person name="Muralishankar V."/>
            <person name="Muruganantham S."/>
            <person name="Sp S."/>
            <person name="Haryani S."/>
            <person name="Lau K.J.X."/>
            <person name="Naqvi N.I."/>
        </authorList>
    </citation>
    <scope>NUCLEOTIDE SEQUENCE [LARGE SCALE GENOMIC DNA]</scope>
    <source>
        <strain evidence="3">GMP-LS</strain>
    </source>
</reference>
<name>A0AAN7U5J2_9PEZI</name>